<protein>
    <recommendedName>
        <fullName evidence="1">Reverse transcriptase domain-containing protein</fullName>
    </recommendedName>
</protein>
<gene>
    <name evidence="2" type="ORF">ANN_27037</name>
</gene>
<evidence type="ECO:0000259" key="1">
    <source>
        <dbReference type="Pfam" id="PF00078"/>
    </source>
</evidence>
<organism evidence="2 3">
    <name type="scientific">Periplaneta americana</name>
    <name type="common">American cockroach</name>
    <name type="synonym">Blatta americana</name>
    <dbReference type="NCBI Taxonomy" id="6978"/>
    <lineage>
        <taxon>Eukaryota</taxon>
        <taxon>Metazoa</taxon>
        <taxon>Ecdysozoa</taxon>
        <taxon>Arthropoda</taxon>
        <taxon>Hexapoda</taxon>
        <taxon>Insecta</taxon>
        <taxon>Pterygota</taxon>
        <taxon>Neoptera</taxon>
        <taxon>Polyneoptera</taxon>
        <taxon>Dictyoptera</taxon>
        <taxon>Blattodea</taxon>
        <taxon>Blattoidea</taxon>
        <taxon>Blattidae</taxon>
        <taxon>Blattinae</taxon>
        <taxon>Periplaneta</taxon>
    </lineage>
</organism>
<dbReference type="Proteomes" id="UP001148838">
    <property type="component" value="Unassembled WGS sequence"/>
</dbReference>
<comment type="caution">
    <text evidence="2">The sequence shown here is derived from an EMBL/GenBank/DDBJ whole genome shotgun (WGS) entry which is preliminary data.</text>
</comment>
<sequence>MSMRRCDEMVLLVLFHGESVCSDYGGKKGKKHWTPEEEIEIRQNNVRTEQASCIIPYVNNIDDDDDDDDNNNNISFIAYFFSPSGGGGGGGGGSGGGVQDNRQGLELNGLHQLLFYADDVNMLGENPQTIRENTEILLEASKGIGLEVNPEKTKYMIMSRDQNIARNGNIKIGHLSFEEVENFKYLGATAINIKDTREDIKCRINMGNACYYSLEKLLSSSLLSKNLIVRIYETVILPVVLYGCENRRMEKVTRTARIVFFN</sequence>
<feature type="domain" description="Reverse transcriptase" evidence="1">
    <location>
        <begin position="111"/>
        <end position="189"/>
    </location>
</feature>
<reference evidence="2 3" key="1">
    <citation type="journal article" date="2022" name="Allergy">
        <title>Genome assembly and annotation of Periplaneta americana reveal a comprehensive cockroach allergen profile.</title>
        <authorList>
            <person name="Wang L."/>
            <person name="Xiong Q."/>
            <person name="Saelim N."/>
            <person name="Wang L."/>
            <person name="Nong W."/>
            <person name="Wan A.T."/>
            <person name="Shi M."/>
            <person name="Liu X."/>
            <person name="Cao Q."/>
            <person name="Hui J.H.L."/>
            <person name="Sookrung N."/>
            <person name="Leung T.F."/>
            <person name="Tungtrongchitr A."/>
            <person name="Tsui S.K.W."/>
        </authorList>
    </citation>
    <scope>NUCLEOTIDE SEQUENCE [LARGE SCALE GENOMIC DNA]</scope>
    <source>
        <strain evidence="2">PWHHKU_190912</strain>
    </source>
</reference>
<dbReference type="InterPro" id="IPR000477">
    <property type="entry name" value="RT_dom"/>
</dbReference>
<name>A0ABQ8RX15_PERAM</name>
<keyword evidence="3" id="KW-1185">Reference proteome</keyword>
<proteinExistence type="predicted"/>
<evidence type="ECO:0000313" key="2">
    <source>
        <dbReference type="EMBL" id="KAJ4426226.1"/>
    </source>
</evidence>
<dbReference type="PANTHER" id="PTHR47027:SF29">
    <property type="entry name" value="C2H2-TYPE DOMAIN-CONTAINING PROTEIN"/>
    <property type="match status" value="1"/>
</dbReference>
<dbReference type="EMBL" id="JAJSOF020000040">
    <property type="protein sequence ID" value="KAJ4426226.1"/>
    <property type="molecule type" value="Genomic_DNA"/>
</dbReference>
<dbReference type="PANTHER" id="PTHR47027">
    <property type="entry name" value="REVERSE TRANSCRIPTASE DOMAIN-CONTAINING PROTEIN"/>
    <property type="match status" value="1"/>
</dbReference>
<evidence type="ECO:0000313" key="3">
    <source>
        <dbReference type="Proteomes" id="UP001148838"/>
    </source>
</evidence>
<accession>A0ABQ8RX15</accession>
<dbReference type="Pfam" id="PF00078">
    <property type="entry name" value="RVT_1"/>
    <property type="match status" value="1"/>
</dbReference>